<dbReference type="CDD" id="cd02787">
    <property type="entry name" value="MopB_CT_ydeP"/>
    <property type="match status" value="1"/>
</dbReference>
<evidence type="ECO:0000256" key="4">
    <source>
        <dbReference type="ARBA" id="ARBA00022485"/>
    </source>
</evidence>
<comment type="caution">
    <text evidence="13">The sequence shown here is derived from an EMBL/GenBank/DDBJ whole genome shotgun (WGS) entry which is preliminary data.</text>
</comment>
<dbReference type="InterPro" id="IPR050123">
    <property type="entry name" value="Prok_molybdopt-oxidoreductase"/>
</dbReference>
<evidence type="ECO:0000256" key="1">
    <source>
        <dbReference type="ARBA" id="ARBA00001942"/>
    </source>
</evidence>
<evidence type="ECO:0000259" key="12">
    <source>
        <dbReference type="Pfam" id="PF01568"/>
    </source>
</evidence>
<dbReference type="InterPro" id="IPR037951">
    <property type="entry name" value="MopB_CT_YdeP"/>
</dbReference>
<feature type="domain" description="Molybdopterin dinucleotide-binding" evidence="12">
    <location>
        <begin position="703"/>
        <end position="808"/>
    </location>
</feature>
<evidence type="ECO:0000256" key="10">
    <source>
        <dbReference type="SAM" id="MobiDB-lite"/>
    </source>
</evidence>
<evidence type="ECO:0000313" key="14">
    <source>
        <dbReference type="Proteomes" id="UP000289437"/>
    </source>
</evidence>
<feature type="compositionally biased region" description="Basic and acidic residues" evidence="10">
    <location>
        <begin position="14"/>
        <end position="27"/>
    </location>
</feature>
<keyword evidence="4" id="KW-0004">4Fe-4S</keyword>
<name>A0A4V1L5D6_9BACT</name>
<evidence type="ECO:0000259" key="11">
    <source>
        <dbReference type="Pfam" id="PF00384"/>
    </source>
</evidence>
<dbReference type="InterPro" id="IPR009010">
    <property type="entry name" value="Asp_de-COase-like_dom_sf"/>
</dbReference>
<feature type="region of interest" description="Disordered" evidence="10">
    <location>
        <begin position="1"/>
        <end position="38"/>
    </location>
</feature>
<dbReference type="InterPro" id="IPR006657">
    <property type="entry name" value="MoPterin_dinucl-bd_dom"/>
</dbReference>
<dbReference type="RefSeq" id="WP_241655056.1">
    <property type="nucleotide sequence ID" value="NZ_RDSM01000003.1"/>
</dbReference>
<dbReference type="InterPro" id="IPR010046">
    <property type="entry name" value="Mopterin_OxRdtse_a_bac"/>
</dbReference>
<evidence type="ECO:0000256" key="5">
    <source>
        <dbReference type="ARBA" id="ARBA00022505"/>
    </source>
</evidence>
<dbReference type="SUPFAM" id="SSF50692">
    <property type="entry name" value="ADC-like"/>
    <property type="match status" value="1"/>
</dbReference>
<evidence type="ECO:0000256" key="9">
    <source>
        <dbReference type="ARBA" id="ARBA00023014"/>
    </source>
</evidence>
<dbReference type="InterPro" id="IPR006656">
    <property type="entry name" value="Mopterin_OxRdtase"/>
</dbReference>
<dbReference type="GO" id="GO:0030151">
    <property type="term" value="F:molybdenum ion binding"/>
    <property type="evidence" value="ECO:0007669"/>
    <property type="project" value="InterPro"/>
</dbReference>
<dbReference type="Pfam" id="PF00384">
    <property type="entry name" value="Molybdopterin"/>
    <property type="match status" value="1"/>
</dbReference>
<keyword evidence="14" id="KW-1185">Reference proteome</keyword>
<dbReference type="GO" id="GO:0016020">
    <property type="term" value="C:membrane"/>
    <property type="evidence" value="ECO:0007669"/>
    <property type="project" value="TreeGrafter"/>
</dbReference>
<keyword evidence="8" id="KW-0408">Iron</keyword>
<dbReference type="GO" id="GO:0045333">
    <property type="term" value="P:cellular respiration"/>
    <property type="evidence" value="ECO:0007669"/>
    <property type="project" value="UniProtKB-ARBA"/>
</dbReference>
<evidence type="ECO:0000256" key="6">
    <source>
        <dbReference type="ARBA" id="ARBA00022723"/>
    </source>
</evidence>
<keyword evidence="5" id="KW-0500">Molybdenum</keyword>
<protein>
    <submittedName>
        <fullName evidence="13">Putative formate dehydrogenase oxidoreductase protein</fullName>
    </submittedName>
</protein>
<evidence type="ECO:0000313" key="13">
    <source>
        <dbReference type="EMBL" id="RXH55394.1"/>
    </source>
</evidence>
<keyword evidence="7" id="KW-0560">Oxidoreductase</keyword>
<comment type="cofactor">
    <cofactor evidence="2">
        <name>[4Fe-4S] cluster</name>
        <dbReference type="ChEBI" id="CHEBI:49883"/>
    </cofactor>
</comment>
<evidence type="ECO:0000256" key="7">
    <source>
        <dbReference type="ARBA" id="ARBA00023002"/>
    </source>
</evidence>
<dbReference type="Gene3D" id="3.40.228.10">
    <property type="entry name" value="Dimethylsulfoxide Reductase, domain 2"/>
    <property type="match status" value="1"/>
</dbReference>
<dbReference type="Proteomes" id="UP000289437">
    <property type="component" value="Unassembled WGS sequence"/>
</dbReference>
<proteinExistence type="inferred from homology"/>
<dbReference type="SUPFAM" id="SSF53706">
    <property type="entry name" value="Formate dehydrogenase/DMSO reductase, domains 1-3"/>
    <property type="match status" value="1"/>
</dbReference>
<reference evidence="14" key="2">
    <citation type="submission" date="2019-02" db="EMBL/GenBank/DDBJ databases">
        <title>Granulicella sibirica sp. nov., a psychrotolerant acidobacterium isolated from an organic soil layer in forested tundra, West Siberia.</title>
        <authorList>
            <person name="Oshkin I.Y."/>
            <person name="Kulichevskaya I.S."/>
            <person name="Rijpstra W.I.C."/>
            <person name="Sinninghe Damste J.S."/>
            <person name="Rakitin A.L."/>
            <person name="Ravin N.V."/>
            <person name="Dedysh S.N."/>
        </authorList>
    </citation>
    <scope>NUCLEOTIDE SEQUENCE [LARGE SCALE GENOMIC DNA]</scope>
    <source>
        <strain evidence="14">AF10</strain>
    </source>
</reference>
<dbReference type="NCBIfam" id="TIGR01701">
    <property type="entry name" value="Fdhalpha-like"/>
    <property type="match status" value="1"/>
</dbReference>
<comment type="cofactor">
    <cofactor evidence="1">
        <name>Mo-bis(molybdopterin guanine dinucleotide)</name>
        <dbReference type="ChEBI" id="CHEBI:60539"/>
    </cofactor>
</comment>
<evidence type="ECO:0000256" key="3">
    <source>
        <dbReference type="ARBA" id="ARBA00010312"/>
    </source>
</evidence>
<dbReference type="Pfam" id="PF01568">
    <property type="entry name" value="Molydop_binding"/>
    <property type="match status" value="1"/>
</dbReference>
<dbReference type="GO" id="GO:0051539">
    <property type="term" value="F:4 iron, 4 sulfur cluster binding"/>
    <property type="evidence" value="ECO:0007669"/>
    <property type="project" value="UniProtKB-KW"/>
</dbReference>
<gene>
    <name evidence="13" type="ORF">GRAN_4498</name>
</gene>
<dbReference type="PANTHER" id="PTHR43105:SF4">
    <property type="entry name" value="PROTEIN YDEP"/>
    <property type="match status" value="1"/>
</dbReference>
<comment type="similarity">
    <text evidence="3">Belongs to the prokaryotic molybdopterin-containing oxidoreductase family.</text>
</comment>
<dbReference type="PIRSF" id="PIRSF000144">
    <property type="entry name" value="CbbBc"/>
    <property type="match status" value="1"/>
</dbReference>
<dbReference type="EMBL" id="RDSM01000003">
    <property type="protein sequence ID" value="RXH55394.1"/>
    <property type="molecule type" value="Genomic_DNA"/>
</dbReference>
<accession>A0A4V1L5D6</accession>
<evidence type="ECO:0000256" key="2">
    <source>
        <dbReference type="ARBA" id="ARBA00001966"/>
    </source>
</evidence>
<dbReference type="CDD" id="cd02767">
    <property type="entry name" value="MopB_ydeP"/>
    <property type="match status" value="1"/>
</dbReference>
<dbReference type="Gene3D" id="2.40.40.20">
    <property type="match status" value="1"/>
</dbReference>
<dbReference type="AlphaFoldDB" id="A0A4V1L5D6"/>
<evidence type="ECO:0000256" key="8">
    <source>
        <dbReference type="ARBA" id="ARBA00023004"/>
    </source>
</evidence>
<organism evidence="13 14">
    <name type="scientific">Granulicella sibirica</name>
    <dbReference type="NCBI Taxonomy" id="2479048"/>
    <lineage>
        <taxon>Bacteria</taxon>
        <taxon>Pseudomonadati</taxon>
        <taxon>Acidobacteriota</taxon>
        <taxon>Terriglobia</taxon>
        <taxon>Terriglobales</taxon>
        <taxon>Acidobacteriaceae</taxon>
        <taxon>Granulicella</taxon>
    </lineage>
</organism>
<sequence length="856" mass="94594">MSKELETSVIQGDEQSRDGHYRPKESLRQQSASGKARSEIADASFDALAVGAQNPIELEGTKIGKAYQEAAGIPAVLNTAKYGIGEMGAFAAARTLLKINQASGFDCQSCAWPSPDVKRKIFEFCENGVKALSDELTTKRVDRYFFREHSIEQLAARSDYWLNKQGRLTEPMFRRAGATHYEAISWDDAFQVLSKELNSLESPNQAAFYTSGKTTNEPAFLLQLFARQFGTNNLPDCSNMCHESSGVSMVESLGIGKGTVTLEDFEHCDLILVLGNNPGTNHPRMLTSLEEAKRKGAKIIAVNPLPETGLMRVVNPNPQDYPNLLKFPFKILGDGAALADLHLPVRINGDVAAIKAILKFLFEEERAGRQSGIDHKFVEKYTEHYEAVREDAELASWDMLLESSGLTMEEVREAGRLCAESKGTICCWATGLTQQPNGVDNVAMVVNLLLVGGHLGRPGAGTCCVRGHSNVQGDRTMGVWERPTQAFLDALAKEFSFTPPSKWGLDTVETLHAMHDGDVRVFFAVSGNFLSNTPDTAYAAHAITRCRLTAHVSTKLNRSHLITGEQALILPCLGRAERDIQISGIQFVTTEDSMGIVNASTGKEIPASVHLLSDVAIVARLADATLGTDGPVRWLAFEQDYSLIRDSISRVIPGFENFNERIVKERHLYLPNAARELIFKTESAKAQFTVCPVPDDSLDPDQLILMTMRSHDQYNSTIYGLNDRYRGVYGGRRVIFLNPSDMERRHLQAGDLVDIHSHFEGELRKAEAFAVVPYTIPPKCAAAYYPETNVLVPIRSVAAKSNQPAYKRIVISLHPSRHTERVDLSASGIHANLTRPVPAWSTAQRRTRNEYLKELT</sequence>
<reference evidence="13 14" key="1">
    <citation type="submission" date="2018-11" db="EMBL/GenBank/DDBJ databases">
        <authorList>
            <person name="Mardanov A.V."/>
            <person name="Ravin N.V."/>
            <person name="Dedysh S.N."/>
        </authorList>
    </citation>
    <scope>NUCLEOTIDE SEQUENCE [LARGE SCALE GENOMIC DNA]</scope>
    <source>
        <strain evidence="13 14">AF10</strain>
    </source>
</reference>
<dbReference type="InterPro" id="IPR041953">
    <property type="entry name" value="YdeP_MopB"/>
</dbReference>
<keyword evidence="9" id="KW-0411">Iron-sulfur</keyword>
<dbReference type="GO" id="GO:0043546">
    <property type="term" value="F:molybdopterin cofactor binding"/>
    <property type="evidence" value="ECO:0007669"/>
    <property type="project" value="InterPro"/>
</dbReference>
<dbReference type="Gene3D" id="3.40.50.740">
    <property type="match status" value="1"/>
</dbReference>
<dbReference type="PANTHER" id="PTHR43105">
    <property type="entry name" value="RESPIRATORY NITRATE REDUCTASE"/>
    <property type="match status" value="1"/>
</dbReference>
<dbReference type="GO" id="GO:0008863">
    <property type="term" value="F:formate dehydrogenase (NAD+) activity"/>
    <property type="evidence" value="ECO:0007669"/>
    <property type="project" value="InterPro"/>
</dbReference>
<keyword evidence="6" id="KW-0479">Metal-binding</keyword>
<feature type="domain" description="Molybdopterin oxidoreductase" evidence="11">
    <location>
        <begin position="167"/>
        <end position="538"/>
    </location>
</feature>